<comment type="function">
    <text evidence="3 14 16">Endonuclease that specifically degrades the RNA of RNA-DNA hybrids.</text>
</comment>
<evidence type="ECO:0000256" key="2">
    <source>
        <dbReference type="ARBA" id="ARBA00001946"/>
    </source>
</evidence>
<keyword evidence="12 14" id="KW-0378">Hydrolase</keyword>
<feature type="binding site" evidence="14 15">
    <location>
        <position position="46"/>
    </location>
    <ligand>
        <name>a divalent metal cation</name>
        <dbReference type="ChEBI" id="CHEBI:60240"/>
    </ligand>
</feature>
<evidence type="ECO:0000256" key="10">
    <source>
        <dbReference type="ARBA" id="ARBA00022723"/>
    </source>
</evidence>
<dbReference type="PANTHER" id="PTHR10954:SF18">
    <property type="entry name" value="RIBONUCLEASE HII"/>
    <property type="match status" value="1"/>
</dbReference>
<dbReference type="InterPro" id="IPR012337">
    <property type="entry name" value="RNaseH-like_sf"/>
</dbReference>
<evidence type="ECO:0000256" key="17">
    <source>
        <dbReference type="SAM" id="MobiDB-lite"/>
    </source>
</evidence>
<keyword evidence="11 14" id="KW-0255">Endonuclease</keyword>
<feature type="binding site" evidence="14 15">
    <location>
        <position position="140"/>
    </location>
    <ligand>
        <name>a divalent metal cation</name>
        <dbReference type="ChEBI" id="CHEBI:60240"/>
    </ligand>
</feature>
<evidence type="ECO:0000256" key="1">
    <source>
        <dbReference type="ARBA" id="ARBA00000077"/>
    </source>
</evidence>
<dbReference type="InterPro" id="IPR036397">
    <property type="entry name" value="RNaseH_sf"/>
</dbReference>
<protein>
    <recommendedName>
        <fullName evidence="7 14">Ribonuclease HII</fullName>
        <shortName evidence="14">RNase HII</shortName>
        <ecNumber evidence="6 14">3.1.26.4</ecNumber>
    </recommendedName>
</protein>
<feature type="binding site" evidence="14 15">
    <location>
        <position position="47"/>
    </location>
    <ligand>
        <name>a divalent metal cation</name>
        <dbReference type="ChEBI" id="CHEBI:60240"/>
    </ligand>
</feature>
<dbReference type="SUPFAM" id="SSF53098">
    <property type="entry name" value="Ribonuclease H-like"/>
    <property type="match status" value="1"/>
</dbReference>
<dbReference type="GO" id="GO:0004523">
    <property type="term" value="F:RNA-DNA hybrid ribonuclease activity"/>
    <property type="evidence" value="ECO:0007669"/>
    <property type="project" value="UniProtKB-UniRule"/>
</dbReference>
<evidence type="ECO:0000256" key="12">
    <source>
        <dbReference type="ARBA" id="ARBA00022801"/>
    </source>
</evidence>
<keyword evidence="13 14" id="KW-0464">Manganese</keyword>
<evidence type="ECO:0000256" key="13">
    <source>
        <dbReference type="ARBA" id="ARBA00023211"/>
    </source>
</evidence>
<evidence type="ECO:0000256" key="15">
    <source>
        <dbReference type="PROSITE-ProRule" id="PRU01319"/>
    </source>
</evidence>
<comment type="cofactor">
    <cofactor evidence="14 15">
        <name>Mn(2+)</name>
        <dbReference type="ChEBI" id="CHEBI:29035"/>
    </cofactor>
    <cofactor evidence="14 15">
        <name>Mg(2+)</name>
        <dbReference type="ChEBI" id="CHEBI:18420"/>
    </cofactor>
    <text evidence="14 15">Manganese or magnesium. Binds 1 divalent metal ion per monomer in the absence of substrate. May bind a second metal ion after substrate binding.</text>
</comment>
<evidence type="ECO:0000256" key="14">
    <source>
        <dbReference type="HAMAP-Rule" id="MF_00052"/>
    </source>
</evidence>
<dbReference type="GO" id="GO:0030145">
    <property type="term" value="F:manganese ion binding"/>
    <property type="evidence" value="ECO:0007669"/>
    <property type="project" value="UniProtKB-UniRule"/>
</dbReference>
<keyword evidence="8 14" id="KW-0963">Cytoplasm</keyword>
<dbReference type="NCBIfam" id="NF000595">
    <property type="entry name" value="PRK00015.1-3"/>
    <property type="match status" value="1"/>
</dbReference>
<evidence type="ECO:0000256" key="3">
    <source>
        <dbReference type="ARBA" id="ARBA00004065"/>
    </source>
</evidence>
<dbReference type="GO" id="GO:0003723">
    <property type="term" value="F:RNA binding"/>
    <property type="evidence" value="ECO:0007669"/>
    <property type="project" value="UniProtKB-UniRule"/>
</dbReference>
<evidence type="ECO:0000256" key="8">
    <source>
        <dbReference type="ARBA" id="ARBA00022490"/>
    </source>
</evidence>
<keyword evidence="9 14" id="KW-0540">Nuclease</keyword>
<dbReference type="InterPro" id="IPR024567">
    <property type="entry name" value="RNase_HII/HIII_dom"/>
</dbReference>
<evidence type="ECO:0000256" key="4">
    <source>
        <dbReference type="ARBA" id="ARBA00004496"/>
    </source>
</evidence>
<dbReference type="InterPro" id="IPR022898">
    <property type="entry name" value="RNase_HII"/>
</dbReference>
<dbReference type="GO" id="GO:0006298">
    <property type="term" value="P:mismatch repair"/>
    <property type="evidence" value="ECO:0007669"/>
    <property type="project" value="TreeGrafter"/>
</dbReference>
<dbReference type="EMBL" id="CADCTS010000259">
    <property type="protein sequence ID" value="CAA9307218.1"/>
    <property type="molecule type" value="Genomic_DNA"/>
</dbReference>
<dbReference type="EC" id="3.1.26.4" evidence="6 14"/>
<evidence type="ECO:0000256" key="6">
    <source>
        <dbReference type="ARBA" id="ARBA00012180"/>
    </source>
</evidence>
<evidence type="ECO:0000313" key="19">
    <source>
        <dbReference type="EMBL" id="CAA9307218.1"/>
    </source>
</evidence>
<feature type="domain" description="RNase H type-2" evidence="18">
    <location>
        <begin position="40"/>
        <end position="234"/>
    </location>
</feature>
<accession>A0A6J4KIQ6</accession>
<evidence type="ECO:0000256" key="9">
    <source>
        <dbReference type="ARBA" id="ARBA00022722"/>
    </source>
</evidence>
<comment type="similarity">
    <text evidence="5 14 16">Belongs to the RNase HII family.</text>
</comment>
<evidence type="ECO:0000259" key="18">
    <source>
        <dbReference type="PROSITE" id="PS51975"/>
    </source>
</evidence>
<evidence type="ECO:0000256" key="16">
    <source>
        <dbReference type="RuleBase" id="RU003515"/>
    </source>
</evidence>
<dbReference type="GO" id="GO:0005737">
    <property type="term" value="C:cytoplasm"/>
    <property type="evidence" value="ECO:0007669"/>
    <property type="project" value="UniProtKB-SubCell"/>
</dbReference>
<dbReference type="PROSITE" id="PS51975">
    <property type="entry name" value="RNASE_H_2"/>
    <property type="match status" value="1"/>
</dbReference>
<sequence>MAGPGEHEPALEPVEVPAVKVRRDSGLYGYERALARVGLGPVAGADEAGRGACAGPLVAGAVILSDARHRQIKGLADSKLLTPRTRERLYDEITAKALAWSVVSVEPGECDRLGMHVADIMALRRALLRLDVAPTYVLTDGFPVDGLGVPGLAVWKGDRVAACVAAASILAKVTRDRIMTELDVVHPEYAFAVHKGYCTPLHQERLDLHGPSATHRMRFDNVARTTRVDPMTAPARPRPAAPDAGLLDAERAVS</sequence>
<dbReference type="AlphaFoldDB" id="A0A6J4KIQ6"/>
<dbReference type="HAMAP" id="MF_00052_B">
    <property type="entry name" value="RNase_HII_B"/>
    <property type="match status" value="1"/>
</dbReference>
<dbReference type="GO" id="GO:0032299">
    <property type="term" value="C:ribonuclease H2 complex"/>
    <property type="evidence" value="ECO:0007669"/>
    <property type="project" value="TreeGrafter"/>
</dbReference>
<dbReference type="PANTHER" id="PTHR10954">
    <property type="entry name" value="RIBONUCLEASE H2 SUBUNIT A"/>
    <property type="match status" value="1"/>
</dbReference>
<evidence type="ECO:0000256" key="11">
    <source>
        <dbReference type="ARBA" id="ARBA00022759"/>
    </source>
</evidence>
<feature type="region of interest" description="Disordered" evidence="17">
    <location>
        <begin position="230"/>
        <end position="254"/>
    </location>
</feature>
<dbReference type="GO" id="GO:0043137">
    <property type="term" value="P:DNA replication, removal of RNA primer"/>
    <property type="evidence" value="ECO:0007669"/>
    <property type="project" value="TreeGrafter"/>
</dbReference>
<comment type="catalytic activity">
    <reaction evidence="1 14 15 16">
        <text>Endonucleolytic cleavage to 5'-phosphomonoester.</text>
        <dbReference type="EC" id="3.1.26.4"/>
    </reaction>
</comment>
<reference evidence="19" key="1">
    <citation type="submission" date="2020-02" db="EMBL/GenBank/DDBJ databases">
        <authorList>
            <person name="Meier V. D."/>
        </authorList>
    </citation>
    <scope>NUCLEOTIDE SEQUENCE</scope>
    <source>
        <strain evidence="19">AVDCRST_MAG48</strain>
    </source>
</reference>
<dbReference type="Gene3D" id="3.30.420.10">
    <property type="entry name" value="Ribonuclease H-like superfamily/Ribonuclease H"/>
    <property type="match status" value="1"/>
</dbReference>
<dbReference type="CDD" id="cd07182">
    <property type="entry name" value="RNase_HII_bacteria_HII_like"/>
    <property type="match status" value="1"/>
</dbReference>
<evidence type="ECO:0000256" key="5">
    <source>
        <dbReference type="ARBA" id="ARBA00007383"/>
    </source>
</evidence>
<proteinExistence type="inferred from homology"/>
<evidence type="ECO:0000256" key="7">
    <source>
        <dbReference type="ARBA" id="ARBA00019179"/>
    </source>
</evidence>
<dbReference type="InterPro" id="IPR001352">
    <property type="entry name" value="RNase_HII/HIII"/>
</dbReference>
<gene>
    <name evidence="14" type="primary">rnhB</name>
    <name evidence="19" type="ORF">AVDCRST_MAG48-1788</name>
</gene>
<dbReference type="NCBIfam" id="NF000598">
    <property type="entry name" value="PRK00015.2-2"/>
    <property type="match status" value="1"/>
</dbReference>
<comment type="subcellular location">
    <subcellularLocation>
        <location evidence="4 14">Cytoplasm</location>
    </subcellularLocation>
</comment>
<keyword evidence="10 14" id="KW-0479">Metal-binding</keyword>
<dbReference type="Pfam" id="PF01351">
    <property type="entry name" value="RNase_HII"/>
    <property type="match status" value="1"/>
</dbReference>
<comment type="cofactor">
    <cofactor evidence="2">
        <name>Mg(2+)</name>
        <dbReference type="ChEBI" id="CHEBI:18420"/>
    </cofactor>
</comment>
<name>A0A6J4KIQ6_9ACTN</name>
<organism evidence="19">
    <name type="scientific">uncultured Friedmanniella sp</name>
    <dbReference type="NCBI Taxonomy" id="335381"/>
    <lineage>
        <taxon>Bacteria</taxon>
        <taxon>Bacillati</taxon>
        <taxon>Actinomycetota</taxon>
        <taxon>Actinomycetes</taxon>
        <taxon>Propionibacteriales</taxon>
        <taxon>Nocardioidaceae</taxon>
        <taxon>Friedmanniella</taxon>
        <taxon>environmental samples</taxon>
    </lineage>
</organism>